<gene>
    <name evidence="1" type="ORF">RAG0_16045</name>
</gene>
<reference evidence="2" key="1">
    <citation type="submission" date="2016-03" db="EMBL/GenBank/DDBJ databases">
        <authorList>
            <person name="Guldener U."/>
        </authorList>
    </citation>
    <scope>NUCLEOTIDE SEQUENCE [LARGE SCALE GENOMIC DNA]</scope>
    <source>
        <strain evidence="2">04CH-RAC-A.6.1</strain>
    </source>
</reference>
<proteinExistence type="predicted"/>
<dbReference type="EMBL" id="FJUX01000153">
    <property type="protein sequence ID" value="CZT12083.1"/>
    <property type="molecule type" value="Genomic_DNA"/>
</dbReference>
<dbReference type="OrthoDB" id="4851394at2759"/>
<accession>A0A1E1LNK2</accession>
<organism evidence="1 2">
    <name type="scientific">Rhynchosporium agropyri</name>
    <dbReference type="NCBI Taxonomy" id="914238"/>
    <lineage>
        <taxon>Eukaryota</taxon>
        <taxon>Fungi</taxon>
        <taxon>Dikarya</taxon>
        <taxon>Ascomycota</taxon>
        <taxon>Pezizomycotina</taxon>
        <taxon>Leotiomycetes</taxon>
        <taxon>Helotiales</taxon>
        <taxon>Ploettnerulaceae</taxon>
        <taxon>Rhynchosporium</taxon>
    </lineage>
</organism>
<name>A0A1E1LNK2_9HELO</name>
<protein>
    <submittedName>
        <fullName evidence="1">Uncharacterized protein</fullName>
    </submittedName>
</protein>
<dbReference type="Proteomes" id="UP000178912">
    <property type="component" value="Unassembled WGS sequence"/>
</dbReference>
<dbReference type="AlphaFoldDB" id="A0A1E1LNK2"/>
<sequence length="288" mass="32817">MASSPDPLSFHALSDRYSEKHDDVTMSPDCRSEAYDYALFPILQEHFSFMLKEDRQRGPKIYEIHTMSLTQNRFCCLGGSQNNFLGWIREMMPNFTTCSHTITNAAPMFLHLRKDVGVPASAESCYSTSSHNPNNSHPSISLNTIGFEFTKNPSFTDYRLQEDNSAGAYVATIRRGAAGRLEDGLSKNQWWYFRKRVQEWVSRESEEVSISANYGKFGYNIGYNVEIPQHQAPIYVGCSSKLSTRIEADDVSGRFQDASKPWKLLCKWLHTNYQDMEAGTTTSRHDTP</sequence>
<evidence type="ECO:0000313" key="2">
    <source>
        <dbReference type="Proteomes" id="UP000178912"/>
    </source>
</evidence>
<keyword evidence="2" id="KW-1185">Reference proteome</keyword>
<evidence type="ECO:0000313" key="1">
    <source>
        <dbReference type="EMBL" id="CZT12083.1"/>
    </source>
</evidence>